<name>A0A1F5SNH1_9BACT</name>
<dbReference type="CDD" id="cd06223">
    <property type="entry name" value="PRTases_typeI"/>
    <property type="match status" value="1"/>
</dbReference>
<dbReference type="Gene3D" id="3.40.50.2020">
    <property type="match status" value="1"/>
</dbReference>
<dbReference type="InterPro" id="IPR000836">
    <property type="entry name" value="PRTase_dom"/>
</dbReference>
<dbReference type="Gene3D" id="3.60.20.10">
    <property type="entry name" value="Glutamine Phosphoribosylpyrophosphate, subunit 1, domain 1"/>
    <property type="match status" value="1"/>
</dbReference>
<proteinExistence type="predicted"/>
<gene>
    <name evidence="4" type="ORF">A2242_03425</name>
</gene>
<dbReference type="SUPFAM" id="SSF56235">
    <property type="entry name" value="N-terminal nucleophile aminohydrolases (Ntn hydrolases)"/>
    <property type="match status" value="1"/>
</dbReference>
<comment type="caution">
    <text evidence="4">The sequence shown here is derived from an EMBL/GenBank/DDBJ whole genome shotgun (WGS) entry which is preliminary data.</text>
</comment>
<dbReference type="PANTHER" id="PTHR11907">
    <property type="entry name" value="AMIDOPHOSPHORIBOSYLTRANSFERASE"/>
    <property type="match status" value="1"/>
</dbReference>
<dbReference type="InterPro" id="IPR017932">
    <property type="entry name" value="GATase_2_dom"/>
</dbReference>
<evidence type="ECO:0000313" key="5">
    <source>
        <dbReference type="Proteomes" id="UP000178925"/>
    </source>
</evidence>
<keyword evidence="2" id="KW-0315">Glutamine amidotransferase</keyword>
<dbReference type="EMBL" id="MFGC01000014">
    <property type="protein sequence ID" value="OGF28267.1"/>
    <property type="molecule type" value="Genomic_DNA"/>
</dbReference>
<evidence type="ECO:0000259" key="3">
    <source>
        <dbReference type="PROSITE" id="PS51278"/>
    </source>
</evidence>
<dbReference type="STRING" id="1797995.A2242_03425"/>
<dbReference type="PROSITE" id="PS51278">
    <property type="entry name" value="GATASE_TYPE_2"/>
    <property type="match status" value="1"/>
</dbReference>
<evidence type="ECO:0000313" key="4">
    <source>
        <dbReference type="EMBL" id="OGF28267.1"/>
    </source>
</evidence>
<dbReference type="Pfam" id="PF13537">
    <property type="entry name" value="GATase_7"/>
    <property type="match status" value="1"/>
</dbReference>
<dbReference type="GO" id="GO:0016740">
    <property type="term" value="F:transferase activity"/>
    <property type="evidence" value="ECO:0007669"/>
    <property type="project" value="UniProtKB-KW"/>
</dbReference>
<keyword evidence="1" id="KW-0808">Transferase</keyword>
<feature type="domain" description="Glutamine amidotransferase type-2" evidence="3">
    <location>
        <begin position="1"/>
        <end position="127"/>
    </location>
</feature>
<dbReference type="SUPFAM" id="SSF53271">
    <property type="entry name" value="PRTase-like"/>
    <property type="match status" value="1"/>
</dbReference>
<dbReference type="Pfam" id="PF00156">
    <property type="entry name" value="Pribosyltran"/>
    <property type="match status" value="1"/>
</dbReference>
<sequence>VALAHNGNLPSTTALKNFLAEKSIAINGSNDSELMAKAVGYFIEHGHSLGQAVREAFPLFTGAFSLLVMTKDELAAVRDEYGIRPLCMGSLENGDVVFASETCALKTVGAAFTREIAPGEMVVVSLDGLKTEQLAPSKTKVDIFEFVYFARPDSEILGKSVYEVRKNCGKILAREMPLSADIVVPVPETAIPVALGYAAATGIPMEMALIKNRYIHRTFIRPNQCERDTDVQLKLNPITHLLQGKRVVLMDDSIVRGTTSRKLVKTLFRCGAREVHFLVSSPPVRYPDFYGIDTPKQENLIAATKSIKEIEEFLGATSLYYLSLSGLVEATGLPQDMFCTSCFTGEYPIDLRERKNEVKN</sequence>
<feature type="non-terminal residue" evidence="4">
    <location>
        <position position="1"/>
    </location>
</feature>
<dbReference type="Proteomes" id="UP000178925">
    <property type="component" value="Unassembled WGS sequence"/>
</dbReference>
<dbReference type="InterPro" id="IPR029055">
    <property type="entry name" value="Ntn_hydrolases_N"/>
</dbReference>
<protein>
    <recommendedName>
        <fullName evidence="3">Glutamine amidotransferase type-2 domain-containing protein</fullName>
    </recommendedName>
</protein>
<organism evidence="4 5">
    <name type="scientific">Candidatus Falkowbacteria bacterium RIFOXYA2_FULL_47_9</name>
    <dbReference type="NCBI Taxonomy" id="1797995"/>
    <lineage>
        <taxon>Bacteria</taxon>
        <taxon>Candidatus Falkowiibacteriota</taxon>
    </lineage>
</organism>
<accession>A0A1F5SNH1</accession>
<reference evidence="4 5" key="1">
    <citation type="journal article" date="2016" name="Nat. Commun.">
        <title>Thousands of microbial genomes shed light on interconnected biogeochemical processes in an aquifer system.</title>
        <authorList>
            <person name="Anantharaman K."/>
            <person name="Brown C.T."/>
            <person name="Hug L.A."/>
            <person name="Sharon I."/>
            <person name="Castelle C.J."/>
            <person name="Probst A.J."/>
            <person name="Thomas B.C."/>
            <person name="Singh A."/>
            <person name="Wilkins M.J."/>
            <person name="Karaoz U."/>
            <person name="Brodie E.L."/>
            <person name="Williams K.H."/>
            <person name="Hubbard S.S."/>
            <person name="Banfield J.F."/>
        </authorList>
    </citation>
    <scope>NUCLEOTIDE SEQUENCE [LARGE SCALE GENOMIC DNA]</scope>
</reference>
<evidence type="ECO:0000256" key="1">
    <source>
        <dbReference type="ARBA" id="ARBA00022679"/>
    </source>
</evidence>
<evidence type="ECO:0000256" key="2">
    <source>
        <dbReference type="ARBA" id="ARBA00022962"/>
    </source>
</evidence>
<dbReference type="AlphaFoldDB" id="A0A1F5SNH1"/>
<dbReference type="InterPro" id="IPR029057">
    <property type="entry name" value="PRTase-like"/>
</dbReference>